<reference evidence="1 2" key="1">
    <citation type="journal article" date="2013" name="BMC Microbiol.">
        <title>Dynamics of fecal microbial communities in children with diarrhea of unknown etiology and genomic analysis of associated Streptococcus lutetiensis.</title>
        <authorList>
            <person name="Jin D."/>
            <person name="Chen C."/>
            <person name="Li L."/>
            <person name="Lu S."/>
            <person name="Li Z."/>
            <person name="Zhou Z."/>
            <person name="Jing H."/>
            <person name="Xu Y."/>
            <person name="Du P."/>
            <person name="Wang H."/>
            <person name="Xiong Y."/>
            <person name="Zheng H."/>
            <person name="Bai X."/>
            <person name="Sun H."/>
            <person name="Wang L."/>
            <person name="Ye C."/>
            <person name="Gottschalk M."/>
            <person name="Xu J."/>
        </authorList>
    </citation>
    <scope>NUCLEOTIDE SEQUENCE [LARGE SCALE GENOMIC DNA]</scope>
    <source>
        <strain evidence="1 2">033</strain>
    </source>
</reference>
<sequence length="78" mass="9288">MNSRWLIDITAYDVDELEEFKLVLNANEIISIAEDTFEIFDEETGNWVEHKGCEVYVRDCRYKVLNSYEEFIKAMETL</sequence>
<keyword evidence="2" id="KW-1185">Reference proteome</keyword>
<evidence type="ECO:0000313" key="2">
    <source>
        <dbReference type="Proteomes" id="UP000015268"/>
    </source>
</evidence>
<dbReference type="RefSeq" id="WP_020917136.1">
    <property type="nucleotide sequence ID" value="NC_021900.1"/>
</dbReference>
<evidence type="ECO:0008006" key="3">
    <source>
        <dbReference type="Google" id="ProtNLM"/>
    </source>
</evidence>
<organism evidence="1 2">
    <name type="scientific">Streptococcus lutetiensis 033</name>
    <dbReference type="NCBI Taxonomy" id="1076934"/>
    <lineage>
        <taxon>Bacteria</taxon>
        <taxon>Bacillati</taxon>
        <taxon>Bacillota</taxon>
        <taxon>Bacilli</taxon>
        <taxon>Lactobacillales</taxon>
        <taxon>Streptococcaceae</taxon>
        <taxon>Streptococcus</taxon>
    </lineage>
</organism>
<dbReference type="Proteomes" id="UP000015268">
    <property type="component" value="Chromosome"/>
</dbReference>
<evidence type="ECO:0000313" key="1">
    <source>
        <dbReference type="EMBL" id="AGS05888.1"/>
    </source>
</evidence>
<protein>
    <recommendedName>
        <fullName evidence="3">Phage protein</fullName>
    </recommendedName>
</protein>
<dbReference type="EMBL" id="CP003025">
    <property type="protein sequence ID" value="AGS05888.1"/>
    <property type="molecule type" value="Genomic_DNA"/>
</dbReference>
<dbReference type="AlphaFoldDB" id="A0AB33AMW4"/>
<name>A0AB33AMW4_9STRE</name>
<gene>
    <name evidence="1" type="ORF">KE3_1413</name>
</gene>
<proteinExistence type="predicted"/>
<accession>A0AB33AMW4</accession>
<dbReference type="KEGG" id="slu:KE3_1413"/>